<dbReference type="InterPro" id="IPR039513">
    <property type="entry name" value="PL-6"/>
</dbReference>
<dbReference type="AlphaFoldDB" id="A0AA42CCS4"/>
<accession>A0AA42CCS4</accession>
<name>A0AA42CCS4_9PROT</name>
<reference evidence="2" key="2">
    <citation type="submission" date="2022-10" db="EMBL/GenBank/DDBJ databases">
        <authorList>
            <person name="Trinh H.N."/>
        </authorList>
    </citation>
    <scope>NUCLEOTIDE SEQUENCE</scope>
    <source>
        <strain evidence="2">RN2-1</strain>
    </source>
</reference>
<dbReference type="Proteomes" id="UP001165679">
    <property type="component" value="Unassembled WGS sequence"/>
</dbReference>
<feature type="transmembrane region" description="Helical" evidence="1">
    <location>
        <begin position="20"/>
        <end position="41"/>
    </location>
</feature>
<dbReference type="Pfam" id="PF14592">
    <property type="entry name" value="Chondroitinas_B"/>
    <property type="match status" value="1"/>
</dbReference>
<keyword evidence="3" id="KW-1185">Reference proteome</keyword>
<keyword evidence="1" id="KW-0812">Transmembrane</keyword>
<keyword evidence="1" id="KW-1133">Transmembrane helix</keyword>
<dbReference type="InterPro" id="IPR011050">
    <property type="entry name" value="Pectin_lyase_fold/virulence"/>
</dbReference>
<dbReference type="EMBL" id="JAPDNT010000002">
    <property type="protein sequence ID" value="MCW3473883.1"/>
    <property type="molecule type" value="Genomic_DNA"/>
</dbReference>
<reference evidence="2" key="1">
    <citation type="submission" date="2022-09" db="EMBL/GenBank/DDBJ databases">
        <title>Rhodovastum sp. nov. RN2-1 isolated from soil in Seongnam, South Korea.</title>
        <authorList>
            <person name="Le N.T."/>
        </authorList>
    </citation>
    <scope>NUCLEOTIDE SEQUENCE</scope>
    <source>
        <strain evidence="2">RN2-1</strain>
    </source>
</reference>
<dbReference type="InterPro" id="IPR012334">
    <property type="entry name" value="Pectin_lyas_fold"/>
</dbReference>
<evidence type="ECO:0000256" key="1">
    <source>
        <dbReference type="SAM" id="Phobius"/>
    </source>
</evidence>
<dbReference type="SUPFAM" id="SSF51126">
    <property type="entry name" value="Pectin lyase-like"/>
    <property type="match status" value="1"/>
</dbReference>
<comment type="caution">
    <text evidence="2">The sequence shown here is derived from an EMBL/GenBank/DDBJ whole genome shotgun (WGS) entry which is preliminary data.</text>
</comment>
<evidence type="ECO:0000313" key="2">
    <source>
        <dbReference type="EMBL" id="MCW3473883.1"/>
    </source>
</evidence>
<protein>
    <submittedName>
        <fullName evidence="2">Right-handed parallel beta-helix repeat-containing protein</fullName>
    </submittedName>
</protein>
<proteinExistence type="predicted"/>
<gene>
    <name evidence="2" type="ORF">OL599_04770</name>
</gene>
<evidence type="ECO:0000313" key="3">
    <source>
        <dbReference type="Proteomes" id="UP001165679"/>
    </source>
</evidence>
<sequence>MTQPPDTPHCRPRSQPRPWLWLLAAFVVAATLDLAVIGFVLGRLDRTPREWAAFLAPHADRGGSMPARVAAWTVRYLDWADRIDAPPATALPDWIGASPARSWQVGGGRVRDVGSTAALAAAVNSADPGDVILLRPGAYRLDDIRLRVARAGTAEAPITLRADRLGAVVIESAVDEAIKVSAPYWRFENLVIRGVCSADSVCEHAFHVVGDAHHTIIRNSRLQDFNAQVKINAESGMFPDEGIIEWSTLANTHVRDTGNPVTPIDLVAAKGWRISDNLIADFVKAQGNSVSYGAFAKGAAEDSVFERNVVLCEFRLRGFAGQRIGLSFGGGGSPPDIRRDSGRSGIEHQGGAIRDNLIAFCSDDGVYLNRAARARVEHNTLIDTAGIDARFVHSSAEISANVVDGVIRQRDQAQVQADANRSTRLLLLFLGLHPQRGLFADPAALDLAWRDAVPRQTAPAGRRDLCGAERPGQPAAGAFEDFAACLRRAPAPPQASGGG</sequence>
<keyword evidence="1" id="KW-0472">Membrane</keyword>
<dbReference type="Gene3D" id="2.160.20.10">
    <property type="entry name" value="Single-stranded right-handed beta-helix, Pectin lyase-like"/>
    <property type="match status" value="1"/>
</dbReference>
<organism evidence="2 3">
    <name type="scientific">Limobrevibacterium gyesilva</name>
    <dbReference type="NCBI Taxonomy" id="2991712"/>
    <lineage>
        <taxon>Bacteria</taxon>
        <taxon>Pseudomonadati</taxon>
        <taxon>Pseudomonadota</taxon>
        <taxon>Alphaproteobacteria</taxon>
        <taxon>Acetobacterales</taxon>
        <taxon>Acetobacteraceae</taxon>
        <taxon>Limobrevibacterium</taxon>
    </lineage>
</organism>
<dbReference type="RefSeq" id="WP_264712501.1">
    <property type="nucleotide sequence ID" value="NZ_JAPDNT010000002.1"/>
</dbReference>